<evidence type="ECO:0000256" key="1">
    <source>
        <dbReference type="SAM" id="Phobius"/>
    </source>
</evidence>
<proteinExistence type="predicted"/>
<keyword evidence="1" id="KW-1133">Transmembrane helix</keyword>
<evidence type="ECO:0000313" key="2">
    <source>
        <dbReference type="EMBL" id="ORA38109.1"/>
    </source>
</evidence>
<comment type="caution">
    <text evidence="2">The sequence shown here is derived from an EMBL/GenBank/DDBJ whole genome shotgun (WGS) entry which is preliminary data.</text>
</comment>
<organism evidence="2 3">
    <name type="scientific">Mycobacterium aquaticum</name>
    <dbReference type="NCBI Taxonomy" id="1927124"/>
    <lineage>
        <taxon>Bacteria</taxon>
        <taxon>Bacillati</taxon>
        <taxon>Actinomycetota</taxon>
        <taxon>Actinomycetes</taxon>
        <taxon>Mycobacteriales</taxon>
        <taxon>Mycobacteriaceae</taxon>
        <taxon>Mycobacterium</taxon>
    </lineage>
</organism>
<keyword evidence="1" id="KW-0472">Membrane</keyword>
<keyword evidence="3" id="KW-1185">Reference proteome</keyword>
<gene>
    <name evidence="2" type="ORF">BST13_05800</name>
</gene>
<keyword evidence="1" id="KW-0812">Transmembrane</keyword>
<feature type="transmembrane region" description="Helical" evidence="1">
    <location>
        <begin position="12"/>
        <end position="30"/>
    </location>
</feature>
<sequence>MGDTVNWEFLGQLFATGTGLAAVAKGLAWLNTKRAQRLRATGEAGVEYDKFMGAAMTRANEVNSGIRDDLIVERRIKSNLIDLVFDLVDALRNHGASAREVDPYLDRLDEIRADR</sequence>
<name>A0A1X0B7C1_9MYCO</name>
<protein>
    <submittedName>
        <fullName evidence="2">Uncharacterized protein</fullName>
    </submittedName>
</protein>
<dbReference type="EMBL" id="MVHF01000004">
    <property type="protein sequence ID" value="ORA38109.1"/>
    <property type="molecule type" value="Genomic_DNA"/>
</dbReference>
<reference evidence="2 3" key="1">
    <citation type="submission" date="2017-02" db="EMBL/GenBank/DDBJ databases">
        <title>The new phylogeny of genus Mycobacterium.</title>
        <authorList>
            <person name="Tortoli E."/>
            <person name="Trovato A."/>
            <person name="Cirillo D.M."/>
        </authorList>
    </citation>
    <scope>NUCLEOTIDE SEQUENCE [LARGE SCALE GENOMIC DNA]</scope>
    <source>
        <strain evidence="2 3">RW6</strain>
    </source>
</reference>
<dbReference type="Proteomes" id="UP000192448">
    <property type="component" value="Unassembled WGS sequence"/>
</dbReference>
<dbReference type="STRING" id="1927124.BST13_05800"/>
<accession>A0A1X0B7C1</accession>
<evidence type="ECO:0000313" key="3">
    <source>
        <dbReference type="Proteomes" id="UP000192448"/>
    </source>
</evidence>
<dbReference type="AlphaFoldDB" id="A0A1X0B7C1"/>